<dbReference type="PRINTS" id="PR00620">
    <property type="entry name" value="HISTONEH2A"/>
</dbReference>
<organism evidence="2 3">
    <name type="scientific">Trichinella pseudospiralis</name>
    <name type="common">Parasitic roundworm</name>
    <dbReference type="NCBI Taxonomy" id="6337"/>
    <lineage>
        <taxon>Eukaryota</taxon>
        <taxon>Metazoa</taxon>
        <taxon>Ecdysozoa</taxon>
        <taxon>Nematoda</taxon>
        <taxon>Enoplea</taxon>
        <taxon>Dorylaimia</taxon>
        <taxon>Trichinellida</taxon>
        <taxon>Trichinellidae</taxon>
        <taxon>Trichinella</taxon>
    </lineage>
</organism>
<name>A0A0V1FWY6_TRIPS</name>
<dbReference type="Proteomes" id="UP000054995">
    <property type="component" value="Unassembled WGS sequence"/>
</dbReference>
<dbReference type="GO" id="GO:0005634">
    <property type="term" value="C:nucleus"/>
    <property type="evidence" value="ECO:0007669"/>
    <property type="project" value="UniProtKB-SubCell"/>
</dbReference>
<accession>A0A0V1FWY6</accession>
<keyword evidence="1" id="KW-0544">Nucleosome core</keyword>
<dbReference type="GO" id="GO:0000786">
    <property type="term" value="C:nucleosome"/>
    <property type="evidence" value="ECO:0007669"/>
    <property type="project" value="UniProtKB-KW"/>
</dbReference>
<keyword evidence="1" id="KW-0238">DNA-binding</keyword>
<sequence length="207" mass="23396">MEYYSWHPVVNNNQCGFCQRKIDETFDFESFTDEYGKSCSENFFSQFQDRVRAENELERAAEVCKQQQTNQFQNPDTEIQSNEQNESFIIPVGVIKKAFQEKFPNSSVSIGAAIYFTAVLEYLLAELVDVSGTVAKKLKCRRIDPSVIAASLLNDSELRSLFESKSLEESLAEKSVFLVHGEIEVDAASTSSSPPKATRKCLLLVYD</sequence>
<dbReference type="InterPro" id="IPR002119">
    <property type="entry name" value="Histone_H2A"/>
</dbReference>
<proteinExistence type="inferred from homology"/>
<dbReference type="SMART" id="SM00414">
    <property type="entry name" value="H2A"/>
    <property type="match status" value="1"/>
</dbReference>
<dbReference type="GO" id="GO:0030527">
    <property type="term" value="F:structural constituent of chromatin"/>
    <property type="evidence" value="ECO:0007669"/>
    <property type="project" value="InterPro"/>
</dbReference>
<dbReference type="SUPFAM" id="SSF47113">
    <property type="entry name" value="Histone-fold"/>
    <property type="match status" value="1"/>
</dbReference>
<evidence type="ECO:0000256" key="1">
    <source>
        <dbReference type="RuleBase" id="RU003767"/>
    </source>
</evidence>
<gene>
    <name evidence="2" type="primary">HTZ1</name>
    <name evidence="2" type="ORF">T4D_14259</name>
</gene>
<comment type="caution">
    <text evidence="2">The sequence shown here is derived from an EMBL/GenBank/DDBJ whole genome shotgun (WGS) entry which is preliminary data.</text>
</comment>
<evidence type="ECO:0000313" key="3">
    <source>
        <dbReference type="Proteomes" id="UP000054995"/>
    </source>
</evidence>
<comment type="similarity">
    <text evidence="1">Belongs to the histone H2A family.</text>
</comment>
<dbReference type="Gene3D" id="1.10.20.10">
    <property type="entry name" value="Histone, subunit A"/>
    <property type="match status" value="1"/>
</dbReference>
<protein>
    <recommendedName>
        <fullName evidence="1">Histone H2A</fullName>
    </recommendedName>
</protein>
<evidence type="ECO:0000313" key="2">
    <source>
        <dbReference type="EMBL" id="KRY90434.1"/>
    </source>
</evidence>
<dbReference type="OrthoDB" id="5918422at2759"/>
<dbReference type="EMBL" id="JYDT01000021">
    <property type="protein sequence ID" value="KRY90434.1"/>
    <property type="molecule type" value="Genomic_DNA"/>
</dbReference>
<comment type="subcellular location">
    <subcellularLocation>
        <location evidence="1">Nucleus</location>
    </subcellularLocation>
</comment>
<comment type="subunit">
    <text evidence="1">The nucleosome is a histone octamer containing two molecules each of H2A, H2B, H3 and H4 assembled in one H3-H4 heterotetramer and two H2A-H2B heterodimers. The octamer wraps approximately 147 bp of DNA.</text>
</comment>
<dbReference type="CDD" id="cd00074">
    <property type="entry name" value="HFD_H2A"/>
    <property type="match status" value="1"/>
</dbReference>
<dbReference type="AlphaFoldDB" id="A0A0V1FWY6"/>
<dbReference type="GO" id="GO:0003677">
    <property type="term" value="F:DNA binding"/>
    <property type="evidence" value="ECO:0007669"/>
    <property type="project" value="UniProtKB-KW"/>
</dbReference>
<dbReference type="InterPro" id="IPR009072">
    <property type="entry name" value="Histone-fold"/>
</dbReference>
<keyword evidence="1" id="KW-0158">Chromosome</keyword>
<reference evidence="2 3" key="1">
    <citation type="submission" date="2015-01" db="EMBL/GenBank/DDBJ databases">
        <title>Evolution of Trichinella species and genotypes.</title>
        <authorList>
            <person name="Korhonen P.K."/>
            <person name="Edoardo P."/>
            <person name="Giuseppe L.R."/>
            <person name="Gasser R.B."/>
        </authorList>
    </citation>
    <scope>NUCLEOTIDE SEQUENCE [LARGE SCALE GENOMIC DNA]</scope>
    <source>
        <strain evidence="2">ISS470</strain>
    </source>
</reference>
<keyword evidence="1" id="KW-0539">Nucleus</keyword>
<keyword evidence="3" id="KW-1185">Reference proteome</keyword>
<dbReference type="PANTHER" id="PTHR23430">
    <property type="entry name" value="HISTONE H2A"/>
    <property type="match status" value="1"/>
</dbReference>
<dbReference type="GO" id="GO:0046982">
    <property type="term" value="F:protein heterodimerization activity"/>
    <property type="evidence" value="ECO:0007669"/>
    <property type="project" value="InterPro"/>
</dbReference>